<name>A0A553RH29_9TELE</name>
<sequence>MTQAQKQTAHRKIPRQRCSTPTTRPRKLIRAQLGREKLLHLTRTEVKSSRETYEMCDVGDTQQIADTPKLRLEIV</sequence>
<reference evidence="2 3" key="1">
    <citation type="journal article" date="2019" name="Sci. Data">
        <title>Hybrid genome assembly and annotation of Danionella translucida.</title>
        <authorList>
            <person name="Kadobianskyi M."/>
            <person name="Schulze L."/>
            <person name="Schuelke M."/>
            <person name="Judkewitz B."/>
        </authorList>
    </citation>
    <scope>NUCLEOTIDE SEQUENCE [LARGE SCALE GENOMIC DNA]</scope>
    <source>
        <strain evidence="2 3">Bolton</strain>
    </source>
</reference>
<protein>
    <submittedName>
        <fullName evidence="2">Uncharacterized protein</fullName>
    </submittedName>
</protein>
<feature type="region of interest" description="Disordered" evidence="1">
    <location>
        <begin position="1"/>
        <end position="27"/>
    </location>
</feature>
<keyword evidence="3" id="KW-1185">Reference proteome</keyword>
<accession>A0A553RH29</accession>
<evidence type="ECO:0000313" key="2">
    <source>
        <dbReference type="EMBL" id="TRZ01489.1"/>
    </source>
</evidence>
<organism evidence="2 3">
    <name type="scientific">Danionella cerebrum</name>
    <dbReference type="NCBI Taxonomy" id="2873325"/>
    <lineage>
        <taxon>Eukaryota</taxon>
        <taxon>Metazoa</taxon>
        <taxon>Chordata</taxon>
        <taxon>Craniata</taxon>
        <taxon>Vertebrata</taxon>
        <taxon>Euteleostomi</taxon>
        <taxon>Actinopterygii</taxon>
        <taxon>Neopterygii</taxon>
        <taxon>Teleostei</taxon>
        <taxon>Ostariophysi</taxon>
        <taxon>Cypriniformes</taxon>
        <taxon>Danionidae</taxon>
        <taxon>Danioninae</taxon>
        <taxon>Danionella</taxon>
    </lineage>
</organism>
<proteinExistence type="predicted"/>
<dbReference type="AlphaFoldDB" id="A0A553RH29"/>
<gene>
    <name evidence="2" type="ORF">DNTS_028987</name>
</gene>
<evidence type="ECO:0000256" key="1">
    <source>
        <dbReference type="SAM" id="MobiDB-lite"/>
    </source>
</evidence>
<comment type="caution">
    <text evidence="2">The sequence shown here is derived from an EMBL/GenBank/DDBJ whole genome shotgun (WGS) entry which is preliminary data.</text>
</comment>
<evidence type="ECO:0000313" key="3">
    <source>
        <dbReference type="Proteomes" id="UP000316079"/>
    </source>
</evidence>
<dbReference type="EMBL" id="SRMA01024094">
    <property type="protein sequence ID" value="TRZ01489.1"/>
    <property type="molecule type" value="Genomic_DNA"/>
</dbReference>
<dbReference type="Proteomes" id="UP000316079">
    <property type="component" value="Unassembled WGS sequence"/>
</dbReference>